<feature type="compositionally biased region" description="Polar residues" evidence="2">
    <location>
        <begin position="17"/>
        <end position="35"/>
    </location>
</feature>
<evidence type="ECO:0000313" key="4">
    <source>
        <dbReference type="Proteomes" id="UP000039865"/>
    </source>
</evidence>
<feature type="coiled-coil region" evidence="1">
    <location>
        <begin position="104"/>
        <end position="210"/>
    </location>
</feature>
<protein>
    <submittedName>
        <fullName evidence="3">Uncharacterized protein</fullName>
    </submittedName>
</protein>
<organism evidence="3 4">
    <name type="scientific">Stylonychia lemnae</name>
    <name type="common">Ciliate</name>
    <dbReference type="NCBI Taxonomy" id="5949"/>
    <lineage>
        <taxon>Eukaryota</taxon>
        <taxon>Sar</taxon>
        <taxon>Alveolata</taxon>
        <taxon>Ciliophora</taxon>
        <taxon>Intramacronucleata</taxon>
        <taxon>Spirotrichea</taxon>
        <taxon>Stichotrichia</taxon>
        <taxon>Sporadotrichida</taxon>
        <taxon>Oxytrichidae</taxon>
        <taxon>Stylonychinae</taxon>
        <taxon>Stylonychia</taxon>
    </lineage>
</organism>
<sequence length="230" mass="27845">MDRNQESLDQNDHSISDEQYASNQDYELQEQVSEYSNDDKNEDEGCQRNFDDFLGNNNQNQQQQINRIQNKRFEEYFSSYNQTSSDLDENIQKHSLKCQEKENMSQAQEQLLKLQLEELNQNENENDQLIEFDEEEQLKEFNQNFMNLYKQSLESYKLKLQKEKVQIKEIQLKETQQIIQQQKETLIQQEKELNLKLQKINDVKQQQKQKMQCTPQIEIDQLFKLMQRKV</sequence>
<gene>
    <name evidence="3" type="primary">Contig13228.g14113</name>
    <name evidence="3" type="ORF">STYLEM_1014</name>
</gene>
<evidence type="ECO:0000313" key="3">
    <source>
        <dbReference type="EMBL" id="CDW72060.1"/>
    </source>
</evidence>
<keyword evidence="4" id="KW-1185">Reference proteome</keyword>
<feature type="compositionally biased region" description="Basic and acidic residues" evidence="2">
    <location>
        <begin position="1"/>
        <end position="16"/>
    </location>
</feature>
<feature type="compositionally biased region" description="Basic and acidic residues" evidence="2">
    <location>
        <begin position="37"/>
        <end position="51"/>
    </location>
</feature>
<accession>A0A077ZRT4</accession>
<reference evidence="3 4" key="1">
    <citation type="submission" date="2014-06" db="EMBL/GenBank/DDBJ databases">
        <authorList>
            <person name="Swart Estienne"/>
        </authorList>
    </citation>
    <scope>NUCLEOTIDE SEQUENCE [LARGE SCALE GENOMIC DNA]</scope>
    <source>
        <strain evidence="3 4">130c</strain>
    </source>
</reference>
<dbReference type="OMA" id="YSQWSEN"/>
<name>A0A077ZRT4_STYLE</name>
<dbReference type="InParanoid" id="A0A077ZRT4"/>
<dbReference type="AlphaFoldDB" id="A0A077ZRT4"/>
<proteinExistence type="predicted"/>
<dbReference type="EMBL" id="CCKQ01000971">
    <property type="protein sequence ID" value="CDW72060.1"/>
    <property type="molecule type" value="Genomic_DNA"/>
</dbReference>
<evidence type="ECO:0000256" key="1">
    <source>
        <dbReference type="SAM" id="Coils"/>
    </source>
</evidence>
<feature type="region of interest" description="Disordered" evidence="2">
    <location>
        <begin position="1"/>
        <end position="64"/>
    </location>
</feature>
<evidence type="ECO:0000256" key="2">
    <source>
        <dbReference type="SAM" id="MobiDB-lite"/>
    </source>
</evidence>
<dbReference type="Proteomes" id="UP000039865">
    <property type="component" value="Unassembled WGS sequence"/>
</dbReference>
<keyword evidence="1" id="KW-0175">Coiled coil</keyword>